<accession>A0A0V1EAI0</accession>
<reference evidence="1 2" key="1">
    <citation type="submission" date="2015-01" db="EMBL/GenBank/DDBJ databases">
        <title>Evolution of Trichinella species and genotypes.</title>
        <authorList>
            <person name="Korhonen P.K."/>
            <person name="Edoardo P."/>
            <person name="Giuseppe L.R."/>
            <person name="Gasser R.B."/>
        </authorList>
    </citation>
    <scope>NUCLEOTIDE SEQUENCE [LARGE SCALE GENOMIC DNA]</scope>
    <source>
        <strain evidence="1">ISS13</strain>
    </source>
</reference>
<organism evidence="1 2">
    <name type="scientific">Trichinella pseudospiralis</name>
    <name type="common">Parasitic roundworm</name>
    <dbReference type="NCBI Taxonomy" id="6337"/>
    <lineage>
        <taxon>Eukaryota</taxon>
        <taxon>Metazoa</taxon>
        <taxon>Ecdysozoa</taxon>
        <taxon>Nematoda</taxon>
        <taxon>Enoplea</taxon>
        <taxon>Dorylaimia</taxon>
        <taxon>Trichinellida</taxon>
        <taxon>Trichinellidae</taxon>
        <taxon>Trichinella</taxon>
    </lineage>
</organism>
<protein>
    <submittedName>
        <fullName evidence="1">Uncharacterized protein</fullName>
    </submittedName>
</protein>
<evidence type="ECO:0000313" key="2">
    <source>
        <dbReference type="Proteomes" id="UP000054632"/>
    </source>
</evidence>
<dbReference type="Proteomes" id="UP000054632">
    <property type="component" value="Unassembled WGS sequence"/>
</dbReference>
<dbReference type="AlphaFoldDB" id="A0A0V1EAI0"/>
<comment type="caution">
    <text evidence="1">The sequence shown here is derived from an EMBL/GenBank/DDBJ whole genome shotgun (WGS) entry which is preliminary data.</text>
</comment>
<name>A0A0V1EAI0_TRIPS</name>
<sequence>MANSIDAKPSYEQSVPAASAHVFPRACYNAASDTVLVWLRQTQSCGNKTSHPAQFQDAAGENRGWFLATDPHDPTSRNLITVVQQTVCWLLIYRRAASRGTVSKMIGEQILVTHPSSPCGEILLYIGAARSETYLLEARAVTDVEMSSTCGSVP</sequence>
<gene>
    <name evidence="1" type="ORF">T4A_13887</name>
</gene>
<dbReference type="EMBL" id="JYDR01000077">
    <property type="protein sequence ID" value="KRY70211.1"/>
    <property type="molecule type" value="Genomic_DNA"/>
</dbReference>
<evidence type="ECO:0000313" key="1">
    <source>
        <dbReference type="EMBL" id="KRY70211.1"/>
    </source>
</evidence>
<proteinExistence type="predicted"/>